<dbReference type="InterPro" id="IPR033480">
    <property type="entry name" value="sCache_2"/>
</dbReference>
<evidence type="ECO:0000259" key="17">
    <source>
        <dbReference type="PROSITE" id="PS50885"/>
    </source>
</evidence>
<feature type="compositionally biased region" description="Low complexity" evidence="12">
    <location>
        <begin position="834"/>
        <end position="848"/>
    </location>
</feature>
<feature type="region of interest" description="Disordered" evidence="12">
    <location>
        <begin position="979"/>
        <end position="1004"/>
    </location>
</feature>
<dbReference type="SMART" id="SM01049">
    <property type="entry name" value="Cache_2"/>
    <property type="match status" value="2"/>
</dbReference>
<protein>
    <recommendedName>
        <fullName evidence="3">histidine kinase</fullName>
        <ecNumber evidence="3">2.7.13.3</ecNumber>
    </recommendedName>
</protein>
<dbReference type="SUPFAM" id="SSF55785">
    <property type="entry name" value="PYP-like sensor domain (PAS domain)"/>
    <property type="match status" value="1"/>
</dbReference>
<comment type="caution">
    <text evidence="18">The sequence shown here is derived from an EMBL/GenBank/DDBJ whole genome shotgun (WGS) entry which is preliminary data.</text>
</comment>
<dbReference type="EC" id="2.7.13.3" evidence="3"/>
<feature type="transmembrane region" description="Helical" evidence="13">
    <location>
        <begin position="341"/>
        <end position="360"/>
    </location>
</feature>
<gene>
    <name evidence="18" type="ORF">WG929_05365</name>
</gene>
<dbReference type="PROSITE" id="PS50112">
    <property type="entry name" value="PAS"/>
    <property type="match status" value="1"/>
</dbReference>
<keyword evidence="19" id="KW-1185">Reference proteome</keyword>
<keyword evidence="9 13" id="KW-1133">Transmembrane helix</keyword>
<dbReference type="InterPro" id="IPR036097">
    <property type="entry name" value="HisK_dim/P_sf"/>
</dbReference>
<proteinExistence type="predicted"/>
<evidence type="ECO:0000256" key="12">
    <source>
        <dbReference type="SAM" id="MobiDB-lite"/>
    </source>
</evidence>
<evidence type="ECO:0000313" key="18">
    <source>
        <dbReference type="EMBL" id="MFK4751837.1"/>
    </source>
</evidence>
<dbReference type="SMART" id="SM00448">
    <property type="entry name" value="REC"/>
    <property type="match status" value="1"/>
</dbReference>
<dbReference type="Pfam" id="PF00072">
    <property type="entry name" value="Response_reg"/>
    <property type="match status" value="1"/>
</dbReference>
<dbReference type="InterPro" id="IPR035965">
    <property type="entry name" value="PAS-like_dom_sf"/>
</dbReference>
<dbReference type="PROSITE" id="PS50109">
    <property type="entry name" value="HIS_KIN"/>
    <property type="match status" value="1"/>
</dbReference>
<keyword evidence="8" id="KW-0418">Kinase</keyword>
<dbReference type="SUPFAM" id="SSF55874">
    <property type="entry name" value="ATPase domain of HSP90 chaperone/DNA topoisomerase II/histidine kinase"/>
    <property type="match status" value="1"/>
</dbReference>
<feature type="region of interest" description="Disordered" evidence="12">
    <location>
        <begin position="794"/>
        <end position="815"/>
    </location>
</feature>
<feature type="modified residue" description="4-aspartylphosphate" evidence="11">
    <location>
        <position position="916"/>
    </location>
</feature>
<evidence type="ECO:0000256" key="7">
    <source>
        <dbReference type="ARBA" id="ARBA00022692"/>
    </source>
</evidence>
<dbReference type="SMART" id="SM00388">
    <property type="entry name" value="HisKA"/>
    <property type="match status" value="1"/>
</dbReference>
<dbReference type="Gene3D" id="3.30.565.10">
    <property type="entry name" value="Histidine kinase-like ATPase, C-terminal domain"/>
    <property type="match status" value="1"/>
</dbReference>
<dbReference type="PROSITE" id="PS50885">
    <property type="entry name" value="HAMP"/>
    <property type="match status" value="1"/>
</dbReference>
<dbReference type="Pfam" id="PF08269">
    <property type="entry name" value="dCache_2"/>
    <property type="match status" value="1"/>
</dbReference>
<feature type="transmembrane region" description="Helical" evidence="13">
    <location>
        <begin position="7"/>
        <end position="29"/>
    </location>
</feature>
<dbReference type="InterPro" id="IPR001789">
    <property type="entry name" value="Sig_transdc_resp-reg_receiver"/>
</dbReference>
<dbReference type="Gene3D" id="1.10.287.130">
    <property type="match status" value="1"/>
</dbReference>
<dbReference type="NCBIfam" id="TIGR00229">
    <property type="entry name" value="sensory_box"/>
    <property type="match status" value="1"/>
</dbReference>
<evidence type="ECO:0000256" key="5">
    <source>
        <dbReference type="ARBA" id="ARBA00022553"/>
    </source>
</evidence>
<evidence type="ECO:0000256" key="8">
    <source>
        <dbReference type="ARBA" id="ARBA00022777"/>
    </source>
</evidence>
<dbReference type="Proteomes" id="UP001620597">
    <property type="component" value="Unassembled WGS sequence"/>
</dbReference>
<dbReference type="Gene3D" id="3.30.450.20">
    <property type="entry name" value="PAS domain"/>
    <property type="match status" value="3"/>
</dbReference>
<dbReference type="SMART" id="SM00091">
    <property type="entry name" value="PAS"/>
    <property type="match status" value="1"/>
</dbReference>
<feature type="region of interest" description="Disordered" evidence="12">
    <location>
        <begin position="834"/>
        <end position="858"/>
    </location>
</feature>
<dbReference type="CDD" id="cd00130">
    <property type="entry name" value="PAS"/>
    <property type="match status" value="1"/>
</dbReference>
<feature type="transmembrane region" description="Helical" evidence="13">
    <location>
        <begin position="148"/>
        <end position="167"/>
    </location>
</feature>
<dbReference type="CDD" id="cd12912">
    <property type="entry name" value="PDC2_MCP_like"/>
    <property type="match status" value="1"/>
</dbReference>
<keyword evidence="4" id="KW-1003">Cell membrane</keyword>
<dbReference type="CDD" id="cd00082">
    <property type="entry name" value="HisKA"/>
    <property type="match status" value="1"/>
</dbReference>
<dbReference type="InterPro" id="IPR004358">
    <property type="entry name" value="Sig_transdc_His_kin-like_C"/>
</dbReference>
<dbReference type="InterPro" id="IPR011006">
    <property type="entry name" value="CheY-like_superfamily"/>
</dbReference>
<evidence type="ECO:0000256" key="6">
    <source>
        <dbReference type="ARBA" id="ARBA00022679"/>
    </source>
</evidence>
<dbReference type="SMART" id="SM00304">
    <property type="entry name" value="HAMP"/>
    <property type="match status" value="1"/>
</dbReference>
<dbReference type="InterPro" id="IPR013656">
    <property type="entry name" value="PAS_4"/>
</dbReference>
<dbReference type="Pfam" id="PF00672">
    <property type="entry name" value="HAMP"/>
    <property type="match status" value="1"/>
</dbReference>
<organism evidence="18 19">
    <name type="scientific">Oceanobacter antarcticus</name>
    <dbReference type="NCBI Taxonomy" id="3133425"/>
    <lineage>
        <taxon>Bacteria</taxon>
        <taxon>Pseudomonadati</taxon>
        <taxon>Pseudomonadota</taxon>
        <taxon>Gammaproteobacteria</taxon>
        <taxon>Oceanospirillales</taxon>
        <taxon>Oceanospirillaceae</taxon>
        <taxon>Oceanobacter</taxon>
    </lineage>
</organism>
<dbReference type="InterPro" id="IPR005467">
    <property type="entry name" value="His_kinase_dom"/>
</dbReference>
<dbReference type="SUPFAM" id="SSF47384">
    <property type="entry name" value="Homodimeric domain of signal transducing histidine kinase"/>
    <property type="match status" value="1"/>
</dbReference>
<comment type="catalytic activity">
    <reaction evidence="1">
        <text>ATP + protein L-histidine = ADP + protein N-phospho-L-histidine.</text>
        <dbReference type="EC" id="2.7.13.3"/>
    </reaction>
</comment>
<evidence type="ECO:0000259" key="15">
    <source>
        <dbReference type="PROSITE" id="PS50110"/>
    </source>
</evidence>
<dbReference type="InterPro" id="IPR036890">
    <property type="entry name" value="HATPase_C_sf"/>
</dbReference>
<accession>A0ABW8NG05</accession>
<evidence type="ECO:0000256" key="9">
    <source>
        <dbReference type="ARBA" id="ARBA00022989"/>
    </source>
</evidence>
<dbReference type="SUPFAM" id="SSF52172">
    <property type="entry name" value="CheY-like"/>
    <property type="match status" value="1"/>
</dbReference>
<evidence type="ECO:0000256" key="4">
    <source>
        <dbReference type="ARBA" id="ARBA00022475"/>
    </source>
</evidence>
<evidence type="ECO:0000256" key="2">
    <source>
        <dbReference type="ARBA" id="ARBA00004651"/>
    </source>
</evidence>
<dbReference type="RefSeq" id="WP_416205201.1">
    <property type="nucleotide sequence ID" value="NZ_JBBKTX010000005.1"/>
</dbReference>
<dbReference type="Gene3D" id="6.10.340.10">
    <property type="match status" value="1"/>
</dbReference>
<evidence type="ECO:0000259" key="14">
    <source>
        <dbReference type="PROSITE" id="PS50109"/>
    </source>
</evidence>
<sequence length="1004" mass="110541">MFSGIRLAWRFFSVVVLIITIMAVSVYLYSVPLVQDKVYEIERNSARLALDNVYKLADKAYANLEGFKAQALDANKESLRAVVTLTASHIESSLALAEANQIPAANAWQQVFASLRHFTYGNDGYIWVVDHQARMLSHPDTRYNGKTLASFQVPAVGVIAPMIAAAIRSGEGFYQYPWQRVAGQQPTAKLSYVKDYPQWQLVIGSGLYLDDLEAAVAQRKQQAIEEIRKALSTIRIADTGYLFIFDQQGQIIAHPNTNIDQTNAIDLIDPASGRRIVEELIEVADTGTELSYRWDKPDDPGVYRYEKISIVRRMASFDWYICATVYVAELQHSSMILSQRIITITAIAILLALLLALYFINLISQPIQTLARTAERVRTGDLSATSGIDRHDEIGTLARTFDSMVYRLHSNIQTLDQSVRERTHALAALEERQRLILDALPAQIAYLDRQLRYVFVNQGYAEQFDSSKAALLGQHMSQIAPPDLLAAIAEPLQQCLNGHPTTYEYSFNHQGRTRVTRRQLIPDYAGDQAAAAEVQGVLVLSLDISHEKESERRLAEAQRMQATGQLAGGLAHDFNNLLTIILGNLSAMQASHPGVNPTTSSPDTDAPLQHHLAPAIRATHRAIDITKRLLAFARRQHLSPSLTDVRPLLKETALLLRGSLPDQLELTVVCHTPLALCIDAAQLENALINLALNARDAILQQRPTGPGRIGFYAHQQTLPQGLQQTDSHYDDDVPAGTYINIGVYDDGPGFPAEVQQRAFEPFFTTRASNNSGLGLSMVFGFVKQSGGFIRIRPATTDPEWADGEGQSQSKDPEKSADGAAISLLLPLNSLSLSAPTPPETTASAATEPAPHPKSDADNIDNNHWQLALLVDDDAAIRRLVRPWLLALGYVVVEASDTNEASDLIDSLATLDLLITDLSMPGNRDGWQLAQQARQQHPHLPYLLISGSPSHPEQPTDHGVLLAKPFTRDAIHQAITHAVTQSTNGPSAAGKLTPPIQPDHHQTEQ</sequence>
<dbReference type="PRINTS" id="PR00344">
    <property type="entry name" value="BCTRLSENSOR"/>
</dbReference>
<comment type="subcellular location">
    <subcellularLocation>
        <location evidence="2">Cell membrane</location>
        <topology evidence="2">Multi-pass membrane protein</topology>
    </subcellularLocation>
</comment>
<dbReference type="Pfam" id="PF08448">
    <property type="entry name" value="PAS_4"/>
    <property type="match status" value="1"/>
</dbReference>
<name>A0ABW8NG05_9GAMM</name>
<dbReference type="PANTHER" id="PTHR43065">
    <property type="entry name" value="SENSOR HISTIDINE KINASE"/>
    <property type="match status" value="1"/>
</dbReference>
<dbReference type="SMART" id="SM00387">
    <property type="entry name" value="HATPase_c"/>
    <property type="match status" value="1"/>
</dbReference>
<keyword evidence="5 11" id="KW-0597">Phosphoprotein</keyword>
<feature type="domain" description="PAS" evidence="16">
    <location>
        <begin position="429"/>
        <end position="499"/>
    </location>
</feature>
<dbReference type="CDD" id="cd06225">
    <property type="entry name" value="HAMP"/>
    <property type="match status" value="1"/>
</dbReference>
<evidence type="ECO:0000256" key="13">
    <source>
        <dbReference type="SAM" id="Phobius"/>
    </source>
</evidence>
<evidence type="ECO:0000313" key="19">
    <source>
        <dbReference type="Proteomes" id="UP001620597"/>
    </source>
</evidence>
<dbReference type="InterPro" id="IPR000014">
    <property type="entry name" value="PAS"/>
</dbReference>
<feature type="domain" description="Response regulatory" evidence="15">
    <location>
        <begin position="866"/>
        <end position="978"/>
    </location>
</feature>
<feature type="domain" description="Histidine kinase" evidence="14">
    <location>
        <begin position="569"/>
        <end position="829"/>
    </location>
</feature>
<dbReference type="PANTHER" id="PTHR43065:SF42">
    <property type="entry name" value="TWO-COMPONENT SENSOR PPRA"/>
    <property type="match status" value="1"/>
</dbReference>
<reference evidence="18 19" key="1">
    <citation type="submission" date="2024-03" db="EMBL/GenBank/DDBJ databases">
        <title>High-quality draft genome sequence of Oceanobacter sp. wDCs-4.</title>
        <authorList>
            <person name="Dong C."/>
        </authorList>
    </citation>
    <scope>NUCLEOTIDE SEQUENCE [LARGE SCALE GENOMIC DNA]</scope>
    <source>
        <strain evidence="19">wDCs-4</strain>
    </source>
</reference>
<evidence type="ECO:0000256" key="10">
    <source>
        <dbReference type="ARBA" id="ARBA00023136"/>
    </source>
</evidence>
<evidence type="ECO:0000256" key="11">
    <source>
        <dbReference type="PROSITE-ProRule" id="PRU00169"/>
    </source>
</evidence>
<dbReference type="InterPro" id="IPR003594">
    <property type="entry name" value="HATPase_dom"/>
</dbReference>
<dbReference type="InterPro" id="IPR004010">
    <property type="entry name" value="Double_Cache_2"/>
</dbReference>
<keyword evidence="6" id="KW-0808">Transferase</keyword>
<evidence type="ECO:0000256" key="3">
    <source>
        <dbReference type="ARBA" id="ARBA00012438"/>
    </source>
</evidence>
<evidence type="ECO:0000256" key="1">
    <source>
        <dbReference type="ARBA" id="ARBA00000085"/>
    </source>
</evidence>
<keyword evidence="7 13" id="KW-0812">Transmembrane</keyword>
<dbReference type="InterPro" id="IPR003661">
    <property type="entry name" value="HisK_dim/P_dom"/>
</dbReference>
<evidence type="ECO:0000259" key="16">
    <source>
        <dbReference type="PROSITE" id="PS50112"/>
    </source>
</evidence>
<keyword evidence="10 13" id="KW-0472">Membrane</keyword>
<dbReference type="InterPro" id="IPR003660">
    <property type="entry name" value="HAMP_dom"/>
</dbReference>
<dbReference type="SUPFAM" id="SSF158472">
    <property type="entry name" value="HAMP domain-like"/>
    <property type="match status" value="1"/>
</dbReference>
<dbReference type="Gene3D" id="3.40.50.2300">
    <property type="match status" value="1"/>
</dbReference>
<dbReference type="EMBL" id="JBBKTX010000005">
    <property type="protein sequence ID" value="MFK4751837.1"/>
    <property type="molecule type" value="Genomic_DNA"/>
</dbReference>
<feature type="domain" description="HAMP" evidence="17">
    <location>
        <begin position="361"/>
        <end position="413"/>
    </location>
</feature>
<dbReference type="Pfam" id="PF02518">
    <property type="entry name" value="HATPase_c"/>
    <property type="match status" value="1"/>
</dbReference>
<dbReference type="PROSITE" id="PS50110">
    <property type="entry name" value="RESPONSE_REGULATORY"/>
    <property type="match status" value="1"/>
</dbReference>